<dbReference type="GO" id="GO:0005634">
    <property type="term" value="C:nucleus"/>
    <property type="evidence" value="ECO:0007669"/>
    <property type="project" value="UniProtKB-SubCell"/>
</dbReference>
<dbReference type="Proteomes" id="UP001634394">
    <property type="component" value="Unassembled WGS sequence"/>
</dbReference>
<dbReference type="AlphaFoldDB" id="A0ABD3W1W2"/>
<keyword evidence="3" id="KW-0158">Chromosome</keyword>
<protein>
    <recommendedName>
        <fullName evidence="10">Centromere protein W</fullName>
    </recommendedName>
</protein>
<dbReference type="PANTHER" id="PTHR34832">
    <property type="entry name" value="CENTROMERE PROTEIN W"/>
    <property type="match status" value="1"/>
</dbReference>
<reference evidence="8 9" key="1">
    <citation type="submission" date="2024-11" db="EMBL/GenBank/DDBJ databases">
        <title>Chromosome-level genome assembly of the freshwater bivalve Anodonta woodiana.</title>
        <authorList>
            <person name="Chen X."/>
        </authorList>
    </citation>
    <scope>NUCLEOTIDE SEQUENCE [LARGE SCALE GENOMIC DNA]</scope>
    <source>
        <strain evidence="8">MN2024</strain>
        <tissue evidence="8">Gills</tissue>
    </source>
</reference>
<keyword evidence="9" id="KW-1185">Reference proteome</keyword>
<dbReference type="PANTHER" id="PTHR34832:SF1">
    <property type="entry name" value="CENTROMERE PROTEIN W"/>
    <property type="match status" value="1"/>
</dbReference>
<sequence>MPSTKVPKPKLKKGIKRRQKNTKALSANVVLMVWLDYLLNLTRLSQQAGDKAREEKTSIISPTHVKAVTKTVYKGCKG</sequence>
<dbReference type="InterPro" id="IPR028847">
    <property type="entry name" value="CENP-W"/>
</dbReference>
<evidence type="ECO:0000256" key="7">
    <source>
        <dbReference type="ARBA" id="ARBA00038432"/>
    </source>
</evidence>
<evidence type="ECO:0000313" key="8">
    <source>
        <dbReference type="EMBL" id="KAL3867874.1"/>
    </source>
</evidence>
<comment type="caution">
    <text evidence="8">The sequence shown here is derived from an EMBL/GenBank/DDBJ whole genome shotgun (WGS) entry which is preliminary data.</text>
</comment>
<evidence type="ECO:0008006" key="10">
    <source>
        <dbReference type="Google" id="ProtNLM"/>
    </source>
</evidence>
<dbReference type="InterPro" id="IPR052484">
    <property type="entry name" value="CENP-W/WIP1"/>
</dbReference>
<dbReference type="CDD" id="cd13732">
    <property type="entry name" value="HFD_CENP-W"/>
    <property type="match status" value="1"/>
</dbReference>
<dbReference type="InterPro" id="IPR009072">
    <property type="entry name" value="Histone-fold"/>
</dbReference>
<evidence type="ECO:0000313" key="9">
    <source>
        <dbReference type="Proteomes" id="UP001634394"/>
    </source>
</evidence>
<evidence type="ECO:0000256" key="2">
    <source>
        <dbReference type="ARBA" id="ARBA00004629"/>
    </source>
</evidence>
<evidence type="ECO:0000256" key="1">
    <source>
        <dbReference type="ARBA" id="ARBA00004123"/>
    </source>
</evidence>
<dbReference type="GO" id="GO:0000776">
    <property type="term" value="C:kinetochore"/>
    <property type="evidence" value="ECO:0007669"/>
    <property type="project" value="UniProtKB-KW"/>
</dbReference>
<evidence type="ECO:0000256" key="6">
    <source>
        <dbReference type="ARBA" id="ARBA00023328"/>
    </source>
</evidence>
<name>A0ABD3W1W2_SINWO</name>
<proteinExistence type="inferred from homology"/>
<dbReference type="Gene3D" id="1.10.20.10">
    <property type="entry name" value="Histone, subunit A"/>
    <property type="match status" value="1"/>
</dbReference>
<organism evidence="8 9">
    <name type="scientific">Sinanodonta woodiana</name>
    <name type="common">Chinese pond mussel</name>
    <name type="synonym">Anodonta woodiana</name>
    <dbReference type="NCBI Taxonomy" id="1069815"/>
    <lineage>
        <taxon>Eukaryota</taxon>
        <taxon>Metazoa</taxon>
        <taxon>Spiralia</taxon>
        <taxon>Lophotrochozoa</taxon>
        <taxon>Mollusca</taxon>
        <taxon>Bivalvia</taxon>
        <taxon>Autobranchia</taxon>
        <taxon>Heteroconchia</taxon>
        <taxon>Palaeoheterodonta</taxon>
        <taxon>Unionida</taxon>
        <taxon>Unionoidea</taxon>
        <taxon>Unionidae</taxon>
        <taxon>Unioninae</taxon>
        <taxon>Sinanodonta</taxon>
    </lineage>
</organism>
<accession>A0ABD3W1W2</accession>
<keyword evidence="4" id="KW-0995">Kinetochore</keyword>
<comment type="subcellular location">
    <subcellularLocation>
        <location evidence="2">Chromosome</location>
        <location evidence="2">Centromere</location>
        <location evidence="2">Kinetochore</location>
    </subcellularLocation>
    <subcellularLocation>
        <location evidence="1">Nucleus</location>
    </subcellularLocation>
</comment>
<evidence type="ECO:0000256" key="5">
    <source>
        <dbReference type="ARBA" id="ARBA00023242"/>
    </source>
</evidence>
<dbReference type="EMBL" id="JBJQND010000008">
    <property type="protein sequence ID" value="KAL3867874.1"/>
    <property type="molecule type" value="Genomic_DNA"/>
</dbReference>
<dbReference type="Pfam" id="PF15510">
    <property type="entry name" value="CENP-W"/>
    <property type="match status" value="1"/>
</dbReference>
<evidence type="ECO:0000256" key="3">
    <source>
        <dbReference type="ARBA" id="ARBA00022454"/>
    </source>
</evidence>
<evidence type="ECO:0000256" key="4">
    <source>
        <dbReference type="ARBA" id="ARBA00022838"/>
    </source>
</evidence>
<keyword evidence="6" id="KW-0137">Centromere</keyword>
<gene>
    <name evidence="8" type="ORF">ACJMK2_040720</name>
</gene>
<comment type="similarity">
    <text evidence="7">Belongs to the CENP-W/WIP1 family.</text>
</comment>
<keyword evidence="5" id="KW-0539">Nucleus</keyword>